<dbReference type="Proteomes" id="UP000028582">
    <property type="component" value="Unassembled WGS sequence"/>
</dbReference>
<protein>
    <submittedName>
        <fullName evidence="2">Uncharacterized protein</fullName>
    </submittedName>
</protein>
<sequence>MAMVVHAQAAMVKLDAMSATFNGVALEEKAPTGAGDERFEYVSGNEFDDTDTVTSQSDNYEVFEGDDGSGSSYYSSDYDEL</sequence>
<feature type="region of interest" description="Disordered" evidence="1">
    <location>
        <begin position="44"/>
        <end position="81"/>
    </location>
</feature>
<comment type="caution">
    <text evidence="2">The sequence shown here is derived from an EMBL/GenBank/DDBJ whole genome shotgun (WGS) entry which is preliminary data.</text>
</comment>
<dbReference type="AlphaFoldDB" id="A0A080YWG6"/>
<evidence type="ECO:0000313" key="2">
    <source>
        <dbReference type="EMBL" id="ETO58727.1"/>
    </source>
</evidence>
<feature type="compositionally biased region" description="Low complexity" evidence="1">
    <location>
        <begin position="69"/>
        <end position="81"/>
    </location>
</feature>
<name>A0A080YWG6_PHYNI</name>
<proteinExistence type="predicted"/>
<gene>
    <name evidence="2" type="ORF">F444_22893</name>
</gene>
<reference evidence="2 3" key="1">
    <citation type="submission" date="2013-11" db="EMBL/GenBank/DDBJ databases">
        <title>The Genome Sequence of Phytophthora parasitica P1976.</title>
        <authorList>
            <consortium name="The Broad Institute Genomics Platform"/>
            <person name="Russ C."/>
            <person name="Tyler B."/>
            <person name="Panabieres F."/>
            <person name="Shan W."/>
            <person name="Tripathy S."/>
            <person name="Grunwald N."/>
            <person name="Machado M."/>
            <person name="Johnson C.S."/>
            <person name="Walker B."/>
            <person name="Young S."/>
            <person name="Zeng Q."/>
            <person name="Gargeya S."/>
            <person name="Fitzgerald M."/>
            <person name="Haas B."/>
            <person name="Abouelleil A."/>
            <person name="Allen A.W."/>
            <person name="Alvarado L."/>
            <person name="Arachchi H.M."/>
            <person name="Berlin A.M."/>
            <person name="Chapman S.B."/>
            <person name="Gainer-Dewar J."/>
            <person name="Goldberg J."/>
            <person name="Griggs A."/>
            <person name="Gujja S."/>
            <person name="Hansen M."/>
            <person name="Howarth C."/>
            <person name="Imamovic A."/>
            <person name="Ireland A."/>
            <person name="Larimer J."/>
            <person name="McCowan C."/>
            <person name="Murphy C."/>
            <person name="Pearson M."/>
            <person name="Poon T.W."/>
            <person name="Priest M."/>
            <person name="Roberts A."/>
            <person name="Saif S."/>
            <person name="Shea T."/>
            <person name="Sisk P."/>
            <person name="Sykes S."/>
            <person name="Wortman J."/>
            <person name="Nusbaum C."/>
            <person name="Birren B."/>
        </authorList>
    </citation>
    <scope>NUCLEOTIDE SEQUENCE [LARGE SCALE GENOMIC DNA]</scope>
    <source>
        <strain evidence="2 3">P1976</strain>
    </source>
</reference>
<accession>A0A080YWG6</accession>
<organism evidence="2 3">
    <name type="scientific">Phytophthora nicotianae P1976</name>
    <dbReference type="NCBI Taxonomy" id="1317066"/>
    <lineage>
        <taxon>Eukaryota</taxon>
        <taxon>Sar</taxon>
        <taxon>Stramenopiles</taxon>
        <taxon>Oomycota</taxon>
        <taxon>Peronosporomycetes</taxon>
        <taxon>Peronosporales</taxon>
        <taxon>Peronosporaceae</taxon>
        <taxon>Phytophthora</taxon>
    </lineage>
</organism>
<dbReference type="EMBL" id="ANJA01004870">
    <property type="protein sequence ID" value="ETO58727.1"/>
    <property type="molecule type" value="Genomic_DNA"/>
</dbReference>
<evidence type="ECO:0000313" key="3">
    <source>
        <dbReference type="Proteomes" id="UP000028582"/>
    </source>
</evidence>
<evidence type="ECO:0000256" key="1">
    <source>
        <dbReference type="SAM" id="MobiDB-lite"/>
    </source>
</evidence>